<gene>
    <name evidence="1" type="ORF">PGT21_031100</name>
    <name evidence="2" type="ORF">PGTUg99_014531</name>
</gene>
<comment type="caution">
    <text evidence="1">The sequence shown here is derived from an EMBL/GenBank/DDBJ whole genome shotgun (WGS) entry which is preliminary data.</text>
</comment>
<dbReference type="EMBL" id="VDEP01000281">
    <property type="protein sequence ID" value="KAA1112213.1"/>
    <property type="molecule type" value="Genomic_DNA"/>
</dbReference>
<evidence type="ECO:0000313" key="4">
    <source>
        <dbReference type="Proteomes" id="UP000325313"/>
    </source>
</evidence>
<reference evidence="3 4" key="1">
    <citation type="submission" date="2019-05" db="EMBL/GenBank/DDBJ databases">
        <title>Emergence of the Ug99 lineage of the wheat stem rust pathogen through somatic hybridization.</title>
        <authorList>
            <person name="Li F."/>
            <person name="Upadhyaya N.M."/>
            <person name="Sperschneider J."/>
            <person name="Matny O."/>
            <person name="Nguyen-Phuc H."/>
            <person name="Mago R."/>
            <person name="Raley C."/>
            <person name="Miller M.E."/>
            <person name="Silverstein K.A.T."/>
            <person name="Henningsen E."/>
            <person name="Hirsch C.D."/>
            <person name="Visser B."/>
            <person name="Pretorius Z.A."/>
            <person name="Steffenson B.J."/>
            <person name="Schwessinger B."/>
            <person name="Dodds P.N."/>
            <person name="Figueroa M."/>
        </authorList>
    </citation>
    <scope>NUCLEOTIDE SEQUENCE [LARGE SCALE GENOMIC DNA]</scope>
    <source>
        <strain evidence="1">21-0</strain>
        <strain evidence="2 4">Ug99</strain>
    </source>
</reference>
<sequence length="157" mass="17000">MGGKQHLGSKKCGKFVDLPPQCSGTPAQSQVATLEHGFNTQPQVEPSLNEYNSPLKSWIDQFLSPQQSSTSDHLNSHSSYSLRLNCSAYHPQLFSLSDHLQFPSSSSSDSVSFPLFLSRSLSSFLTIPSCSLTSAMSTHPLINNSSSTPPYSTDSLS</sequence>
<name>A0A5B0LYX5_PUCGR</name>
<evidence type="ECO:0000313" key="1">
    <source>
        <dbReference type="EMBL" id="KAA1069665.1"/>
    </source>
</evidence>
<dbReference type="EMBL" id="VSWC01000183">
    <property type="protein sequence ID" value="KAA1069665.1"/>
    <property type="molecule type" value="Genomic_DNA"/>
</dbReference>
<keyword evidence="3" id="KW-1185">Reference proteome</keyword>
<evidence type="ECO:0000313" key="2">
    <source>
        <dbReference type="EMBL" id="KAA1112213.1"/>
    </source>
</evidence>
<evidence type="ECO:0000313" key="3">
    <source>
        <dbReference type="Proteomes" id="UP000324748"/>
    </source>
</evidence>
<proteinExistence type="predicted"/>
<dbReference type="Proteomes" id="UP000324748">
    <property type="component" value="Unassembled WGS sequence"/>
</dbReference>
<protein>
    <submittedName>
        <fullName evidence="1">Uncharacterized protein</fullName>
    </submittedName>
</protein>
<dbReference type="AlphaFoldDB" id="A0A5B0LYX5"/>
<accession>A0A5B0LYX5</accession>
<dbReference type="Proteomes" id="UP000325313">
    <property type="component" value="Unassembled WGS sequence"/>
</dbReference>
<organism evidence="1 3">
    <name type="scientific">Puccinia graminis f. sp. tritici</name>
    <dbReference type="NCBI Taxonomy" id="56615"/>
    <lineage>
        <taxon>Eukaryota</taxon>
        <taxon>Fungi</taxon>
        <taxon>Dikarya</taxon>
        <taxon>Basidiomycota</taxon>
        <taxon>Pucciniomycotina</taxon>
        <taxon>Pucciniomycetes</taxon>
        <taxon>Pucciniales</taxon>
        <taxon>Pucciniaceae</taxon>
        <taxon>Puccinia</taxon>
    </lineage>
</organism>